<dbReference type="PROSITE" id="PS50975">
    <property type="entry name" value="ATP_GRASP"/>
    <property type="match status" value="1"/>
</dbReference>
<dbReference type="Gene3D" id="3.30.1490.20">
    <property type="entry name" value="ATP-grasp fold, A domain"/>
    <property type="match status" value="1"/>
</dbReference>
<feature type="domain" description="ATP-grasp" evidence="5">
    <location>
        <begin position="98"/>
        <end position="296"/>
    </location>
</feature>
<dbReference type="AlphaFoldDB" id="A0A2S9XDX4"/>
<dbReference type="Proteomes" id="UP000237968">
    <property type="component" value="Unassembled WGS sequence"/>
</dbReference>
<dbReference type="PANTHER" id="PTHR23132">
    <property type="entry name" value="D-ALANINE--D-ALANINE LIGASE"/>
    <property type="match status" value="1"/>
</dbReference>
<evidence type="ECO:0000256" key="4">
    <source>
        <dbReference type="SAM" id="MobiDB-lite"/>
    </source>
</evidence>
<dbReference type="InterPro" id="IPR011095">
    <property type="entry name" value="Dala_Dala_lig_C"/>
</dbReference>
<dbReference type="Pfam" id="PF07478">
    <property type="entry name" value="Dala_Dala_lig_C"/>
    <property type="match status" value="1"/>
</dbReference>
<dbReference type="GO" id="GO:0005524">
    <property type="term" value="F:ATP binding"/>
    <property type="evidence" value="ECO:0007669"/>
    <property type="project" value="UniProtKB-UniRule"/>
</dbReference>
<dbReference type="InterPro" id="IPR013815">
    <property type="entry name" value="ATP_grasp_subdomain_1"/>
</dbReference>
<dbReference type="PANTHER" id="PTHR23132:SF23">
    <property type="entry name" value="D-ALANINE--D-ALANINE LIGASE B"/>
    <property type="match status" value="1"/>
</dbReference>
<evidence type="ECO:0000259" key="5">
    <source>
        <dbReference type="PROSITE" id="PS50975"/>
    </source>
</evidence>
<comment type="caution">
    <text evidence="6">The sequence shown here is derived from an EMBL/GenBank/DDBJ whole genome shotgun (WGS) entry which is preliminary data.</text>
</comment>
<dbReference type="EC" id="6.3.2.4" evidence="6"/>
<evidence type="ECO:0000313" key="7">
    <source>
        <dbReference type="Proteomes" id="UP000237968"/>
    </source>
</evidence>
<protein>
    <submittedName>
        <fullName evidence="6">D-alanine--D-alanine ligase B</fullName>
        <ecNumber evidence="6">6.3.2.4</ecNumber>
    </submittedName>
</protein>
<evidence type="ECO:0000256" key="2">
    <source>
        <dbReference type="ARBA" id="ARBA00022598"/>
    </source>
</evidence>
<sequence>MAPVRQGASDLCEAAQALGLTCEVVAVPAPGKVSDLELGPLNQLIRRRLADADRVLVVAHGQLGGNGRLHATARACGLPVLGPSEIAIARAHDKLWARRQLSHANLPVPRTLEVKNSRSAPSLGDDKEAQSSDLARLGWPCVVKPRYGGTEAGTRRLTSPASIREAIAESSAGELLLEREVHGRALSVIVIDGEVLGVAEIEESTNQRGQRIEILSCPAQLSRCQRAGVENLGRRACAALHLSDGPTRVDLILSERGNEVILDVEPLPRLHRDGVVARVARAAGLSYPHLCAQLLERREPCEGRGVRPAGELDA</sequence>
<accession>A0A2S9XDX4</accession>
<dbReference type="SUPFAM" id="SSF56059">
    <property type="entry name" value="Glutathione synthetase ATP-binding domain-like"/>
    <property type="match status" value="1"/>
</dbReference>
<dbReference type="GO" id="GO:0046872">
    <property type="term" value="F:metal ion binding"/>
    <property type="evidence" value="ECO:0007669"/>
    <property type="project" value="InterPro"/>
</dbReference>
<name>A0A2S9XDX4_9BACT</name>
<organism evidence="6 7">
    <name type="scientific">Enhygromyxa salina</name>
    <dbReference type="NCBI Taxonomy" id="215803"/>
    <lineage>
        <taxon>Bacteria</taxon>
        <taxon>Pseudomonadati</taxon>
        <taxon>Myxococcota</taxon>
        <taxon>Polyangia</taxon>
        <taxon>Nannocystales</taxon>
        <taxon>Nannocystaceae</taxon>
        <taxon>Enhygromyxa</taxon>
    </lineage>
</organism>
<keyword evidence="7" id="KW-1185">Reference proteome</keyword>
<proteinExistence type="inferred from homology"/>
<reference evidence="6 7" key="1">
    <citation type="submission" date="2018-03" db="EMBL/GenBank/DDBJ databases">
        <title>Draft Genome Sequences of the Obligatory Marine Myxobacteria Enhygromyxa salina SWB005.</title>
        <authorList>
            <person name="Poehlein A."/>
            <person name="Moghaddam J.A."/>
            <person name="Harms H."/>
            <person name="Alanjari M."/>
            <person name="Koenig G.M."/>
            <person name="Daniel R."/>
            <person name="Schaeberle T.F."/>
        </authorList>
    </citation>
    <scope>NUCLEOTIDE SEQUENCE [LARGE SCALE GENOMIC DNA]</scope>
    <source>
        <strain evidence="6 7">SWB005</strain>
    </source>
</reference>
<keyword evidence="3" id="KW-0067">ATP-binding</keyword>
<gene>
    <name evidence="6" type="primary">ddlB</name>
    <name evidence="6" type="ORF">ENSA5_58750</name>
</gene>
<keyword evidence="2 6" id="KW-0436">Ligase</keyword>
<feature type="region of interest" description="Disordered" evidence="4">
    <location>
        <begin position="112"/>
        <end position="131"/>
    </location>
</feature>
<evidence type="ECO:0000256" key="3">
    <source>
        <dbReference type="PROSITE-ProRule" id="PRU00409"/>
    </source>
</evidence>
<dbReference type="Gene3D" id="3.30.470.20">
    <property type="entry name" value="ATP-grasp fold, B domain"/>
    <property type="match status" value="1"/>
</dbReference>
<keyword evidence="3" id="KW-0547">Nucleotide-binding</keyword>
<evidence type="ECO:0000256" key="1">
    <source>
        <dbReference type="ARBA" id="ARBA00010871"/>
    </source>
</evidence>
<dbReference type="InterPro" id="IPR011761">
    <property type="entry name" value="ATP-grasp"/>
</dbReference>
<dbReference type="GO" id="GO:0008716">
    <property type="term" value="F:D-alanine-D-alanine ligase activity"/>
    <property type="evidence" value="ECO:0007669"/>
    <property type="project" value="UniProtKB-EC"/>
</dbReference>
<dbReference type="Gene3D" id="3.40.50.20">
    <property type="match status" value="1"/>
</dbReference>
<evidence type="ECO:0000313" key="6">
    <source>
        <dbReference type="EMBL" id="PRP91065.1"/>
    </source>
</evidence>
<comment type="similarity">
    <text evidence="1">Belongs to the D-alanine--D-alanine ligase family.</text>
</comment>
<dbReference type="EMBL" id="PVNK01000259">
    <property type="protein sequence ID" value="PRP91065.1"/>
    <property type="molecule type" value="Genomic_DNA"/>
</dbReference>